<accession>A0ABS2EAS3</accession>
<dbReference type="CDD" id="cd08187">
    <property type="entry name" value="BDH"/>
    <property type="match status" value="1"/>
</dbReference>
<dbReference type="InterPro" id="IPR001670">
    <property type="entry name" value="ADH_Fe/GldA"/>
</dbReference>
<dbReference type="InterPro" id="IPR044731">
    <property type="entry name" value="BDH-like"/>
</dbReference>
<evidence type="ECO:0000256" key="1">
    <source>
        <dbReference type="ARBA" id="ARBA00023002"/>
    </source>
</evidence>
<dbReference type="Gene3D" id="3.40.50.1970">
    <property type="match status" value="1"/>
</dbReference>
<name>A0ABS2EAS3_9FIRM</name>
<dbReference type="Gene3D" id="1.20.1090.10">
    <property type="entry name" value="Dehydroquinate synthase-like - alpha domain"/>
    <property type="match status" value="1"/>
</dbReference>
<protein>
    <submittedName>
        <fullName evidence="4">Iron-containing alcohol dehydrogenase</fullName>
    </submittedName>
</protein>
<keyword evidence="1" id="KW-0560">Oxidoreductase</keyword>
<dbReference type="PANTHER" id="PTHR43633">
    <property type="entry name" value="ALCOHOL DEHYDROGENASE YQHD"/>
    <property type="match status" value="1"/>
</dbReference>
<dbReference type="Pfam" id="PF25137">
    <property type="entry name" value="ADH_Fe_C"/>
    <property type="match status" value="1"/>
</dbReference>
<dbReference type="PANTHER" id="PTHR43633:SF1">
    <property type="entry name" value="ALCOHOL DEHYDROGENASE YQHD"/>
    <property type="match status" value="1"/>
</dbReference>
<evidence type="ECO:0000313" key="4">
    <source>
        <dbReference type="EMBL" id="MBM6738702.1"/>
    </source>
</evidence>
<reference evidence="4 5" key="1">
    <citation type="journal article" date="2021" name="Sci. Rep.">
        <title>The distribution of antibiotic resistance genes in chicken gut microbiota commensals.</title>
        <authorList>
            <person name="Juricova H."/>
            <person name="Matiasovicova J."/>
            <person name="Kubasova T."/>
            <person name="Cejkova D."/>
            <person name="Rychlik I."/>
        </authorList>
    </citation>
    <scope>NUCLEOTIDE SEQUENCE [LARGE SCALE GENOMIC DNA]</scope>
    <source>
        <strain evidence="4 5">An773</strain>
    </source>
</reference>
<dbReference type="Pfam" id="PF00465">
    <property type="entry name" value="Fe-ADH"/>
    <property type="match status" value="1"/>
</dbReference>
<gene>
    <name evidence="4" type="ORF">H7U36_11430</name>
</gene>
<feature type="domain" description="Fe-containing alcohol dehydrogenase-like C-terminal" evidence="3">
    <location>
        <begin position="190"/>
        <end position="391"/>
    </location>
</feature>
<dbReference type="EMBL" id="JACLYY010000011">
    <property type="protein sequence ID" value="MBM6738702.1"/>
    <property type="molecule type" value="Genomic_DNA"/>
</dbReference>
<evidence type="ECO:0000313" key="5">
    <source>
        <dbReference type="Proteomes" id="UP000716906"/>
    </source>
</evidence>
<dbReference type="RefSeq" id="WP_205156185.1">
    <property type="nucleotide sequence ID" value="NZ_JACLYY010000011.1"/>
</dbReference>
<dbReference type="SUPFAM" id="SSF56796">
    <property type="entry name" value="Dehydroquinate synthase-like"/>
    <property type="match status" value="1"/>
</dbReference>
<evidence type="ECO:0000259" key="2">
    <source>
        <dbReference type="Pfam" id="PF00465"/>
    </source>
</evidence>
<organism evidence="4 5">
    <name type="scientific">Faecalicatena fissicatena</name>
    <dbReference type="NCBI Taxonomy" id="290055"/>
    <lineage>
        <taxon>Bacteria</taxon>
        <taxon>Bacillati</taxon>
        <taxon>Bacillota</taxon>
        <taxon>Clostridia</taxon>
        <taxon>Lachnospirales</taxon>
        <taxon>Lachnospiraceae</taxon>
        <taxon>Faecalicatena</taxon>
    </lineage>
</organism>
<sequence>MKINNFVYYNPTKIYFGDQQLSHLAEEVKRHGDKALLVYGGGSIKKNGLYGRIISILSGAGIETAECSGIEPNPQYTSVNRAAKICRDAGCQVVIAVGGGSVIDASKVVAQAAFYEGDCWDLVTKKVDEPRALPLIAVPTMASAGSENDAWAVISNADTNEKLDPWHAGYQPTAAFIDPSITYTVSPYQTAVGAADIFSHIVEIRYFLKDHKIEFVSEMMEVMAANTVKYGAIAVKDPNNTEARQNLSWLSAMITGGIMDMGGIQDMALHMTEYGIAAFYEIPHGHGIAILFPRWMQYVLSEETAPVFYHFGQKCFGIPSGLEDTEGAQKTIDALSHWLYEEMGLESRLSAFGVTEERLHDMAVKATGNHGGILHSITDLTTDDVEHIFKMCL</sequence>
<dbReference type="InterPro" id="IPR056798">
    <property type="entry name" value="ADH_Fe_C"/>
</dbReference>
<dbReference type="Proteomes" id="UP000716906">
    <property type="component" value="Unassembled WGS sequence"/>
</dbReference>
<feature type="domain" description="Alcohol dehydrogenase iron-type/glycerol dehydrogenase GldA" evidence="2">
    <location>
        <begin position="11"/>
        <end position="179"/>
    </location>
</feature>
<keyword evidence="5" id="KW-1185">Reference proteome</keyword>
<proteinExistence type="predicted"/>
<evidence type="ECO:0000259" key="3">
    <source>
        <dbReference type="Pfam" id="PF25137"/>
    </source>
</evidence>
<comment type="caution">
    <text evidence="4">The sequence shown here is derived from an EMBL/GenBank/DDBJ whole genome shotgun (WGS) entry which is preliminary data.</text>
</comment>